<sequence>MDAALPVNLLCGYLGAGKTTLLNRLLEQGDQRILVMVNDFGDIAVDAAMIAGRSAETIQLSNGCICCSMGGGLFEAFERALALRDRVDRLVIEASGVAEPDRLANFARAERDLDCRAVIAVVDPQSLAERLADPRIGKVVKRQIAGADAVFLSRADVAEPAAMRHAARLVGGINPLASQHQRLDGGFMTTLAASHDAKSLAAVTVGENHKNLFASRTIAVGAIPDSQDLTAILTRHAGAIHRLKGYVQLPDMAQIHLLQLAGGVLSLEPVDAPEGVAVNRLVAISPDAGALAKLAAEVENIGIISAVPE</sequence>
<evidence type="ECO:0000313" key="3">
    <source>
        <dbReference type="EMBL" id="MFD1881316.1"/>
    </source>
</evidence>
<feature type="domain" description="CobW C-terminal" evidence="2">
    <location>
        <begin position="213"/>
        <end position="299"/>
    </location>
</feature>
<dbReference type="RefSeq" id="WP_379141065.1">
    <property type="nucleotide sequence ID" value="NZ_JBHUEN010000016.1"/>
</dbReference>
<protein>
    <submittedName>
        <fullName evidence="3">CobW family GTP-binding protein</fullName>
    </submittedName>
</protein>
<dbReference type="SUPFAM" id="SSF52540">
    <property type="entry name" value="P-loop containing nucleoside triphosphate hydrolases"/>
    <property type="match status" value="1"/>
</dbReference>
<proteinExistence type="predicted"/>
<dbReference type="InterPro" id="IPR051316">
    <property type="entry name" value="Zinc-reg_GTPase_activator"/>
</dbReference>
<comment type="function">
    <text evidence="1">Zinc chaperone that directly transfers zinc cofactor to target proteins, thereby activating them. Zinc is transferred from the CXCC motif in the GTPase domain to the zinc binding site in target proteins in a process requiring GTP hydrolysis.</text>
</comment>
<dbReference type="Pfam" id="PF07683">
    <property type="entry name" value="CobW_C"/>
    <property type="match status" value="1"/>
</dbReference>
<name>A0ABW4R504_9RHOB</name>
<dbReference type="Gene3D" id="3.40.50.300">
    <property type="entry name" value="P-loop containing nucleotide triphosphate hydrolases"/>
    <property type="match status" value="1"/>
</dbReference>
<dbReference type="CDD" id="cd03112">
    <property type="entry name" value="CobW-like"/>
    <property type="match status" value="1"/>
</dbReference>
<dbReference type="InterPro" id="IPR011629">
    <property type="entry name" value="CobW-like_C"/>
</dbReference>
<dbReference type="InterPro" id="IPR003495">
    <property type="entry name" value="CobW/HypB/UreG_nucleotide-bd"/>
</dbReference>
<organism evidence="3 4">
    <name type="scientific">Paracoccus pacificus</name>
    <dbReference type="NCBI Taxonomy" id="1463598"/>
    <lineage>
        <taxon>Bacteria</taxon>
        <taxon>Pseudomonadati</taxon>
        <taxon>Pseudomonadota</taxon>
        <taxon>Alphaproteobacteria</taxon>
        <taxon>Rhodobacterales</taxon>
        <taxon>Paracoccaceae</taxon>
        <taxon>Paracoccus</taxon>
    </lineage>
</organism>
<reference evidence="4" key="1">
    <citation type="journal article" date="2019" name="Int. J. Syst. Evol. Microbiol.">
        <title>The Global Catalogue of Microorganisms (GCM) 10K type strain sequencing project: providing services to taxonomists for standard genome sequencing and annotation.</title>
        <authorList>
            <consortium name="The Broad Institute Genomics Platform"/>
            <consortium name="The Broad Institute Genome Sequencing Center for Infectious Disease"/>
            <person name="Wu L."/>
            <person name="Ma J."/>
        </authorList>
    </citation>
    <scope>NUCLEOTIDE SEQUENCE [LARGE SCALE GENOMIC DNA]</scope>
    <source>
        <strain evidence="4">CCUG 56029</strain>
    </source>
</reference>
<accession>A0ABW4R504</accession>
<dbReference type="Pfam" id="PF02492">
    <property type="entry name" value="cobW"/>
    <property type="match status" value="1"/>
</dbReference>
<evidence type="ECO:0000259" key="2">
    <source>
        <dbReference type="SMART" id="SM00833"/>
    </source>
</evidence>
<keyword evidence="4" id="KW-1185">Reference proteome</keyword>
<dbReference type="PANTHER" id="PTHR13748:SF62">
    <property type="entry name" value="COBW DOMAIN-CONTAINING PROTEIN"/>
    <property type="match status" value="1"/>
</dbReference>
<dbReference type="PANTHER" id="PTHR13748">
    <property type="entry name" value="COBW-RELATED"/>
    <property type="match status" value="1"/>
</dbReference>
<dbReference type="EMBL" id="JBHUEN010000016">
    <property type="protein sequence ID" value="MFD1881316.1"/>
    <property type="molecule type" value="Genomic_DNA"/>
</dbReference>
<dbReference type="SMART" id="SM00833">
    <property type="entry name" value="CobW_C"/>
    <property type="match status" value="1"/>
</dbReference>
<evidence type="ECO:0000256" key="1">
    <source>
        <dbReference type="ARBA" id="ARBA00045658"/>
    </source>
</evidence>
<gene>
    <name evidence="3" type="ORF">ACFSCT_06245</name>
</gene>
<comment type="caution">
    <text evidence="3">The sequence shown here is derived from an EMBL/GenBank/DDBJ whole genome shotgun (WGS) entry which is preliminary data.</text>
</comment>
<dbReference type="InterPro" id="IPR027417">
    <property type="entry name" value="P-loop_NTPase"/>
</dbReference>
<evidence type="ECO:0000313" key="4">
    <source>
        <dbReference type="Proteomes" id="UP001597213"/>
    </source>
</evidence>
<dbReference type="SUPFAM" id="SSF90002">
    <property type="entry name" value="Hypothetical protein YjiA, C-terminal domain"/>
    <property type="match status" value="1"/>
</dbReference>
<dbReference type="Proteomes" id="UP001597213">
    <property type="component" value="Unassembled WGS sequence"/>
</dbReference>